<dbReference type="InterPro" id="IPR011008">
    <property type="entry name" value="Dimeric_a/b-barrel"/>
</dbReference>
<dbReference type="InterPro" id="IPR006314">
    <property type="entry name" value="Dyp_peroxidase"/>
</dbReference>
<keyword evidence="7" id="KW-1185">Reference proteome</keyword>
<organism evidence="6 7">
    <name type="scientific">Paracraurococcus ruber</name>
    <dbReference type="NCBI Taxonomy" id="77675"/>
    <lineage>
        <taxon>Bacteria</taxon>
        <taxon>Pseudomonadati</taxon>
        <taxon>Pseudomonadota</taxon>
        <taxon>Alphaproteobacteria</taxon>
        <taxon>Acetobacterales</taxon>
        <taxon>Roseomonadaceae</taxon>
        <taxon>Paracraurococcus</taxon>
    </lineage>
</organism>
<proteinExistence type="predicted"/>
<comment type="cofactor">
    <cofactor evidence="1">
        <name>heme b</name>
        <dbReference type="ChEBI" id="CHEBI:60344"/>
    </cofactor>
</comment>
<dbReference type="PANTHER" id="PTHR30521">
    <property type="entry name" value="DEFERROCHELATASE/PEROXIDASE"/>
    <property type="match status" value="1"/>
</dbReference>
<dbReference type="PANTHER" id="PTHR30521:SF5">
    <property type="entry name" value="BLR4509 PROTEIN"/>
    <property type="match status" value="1"/>
</dbReference>
<evidence type="ECO:0000256" key="3">
    <source>
        <dbReference type="ARBA" id="ARBA00022723"/>
    </source>
</evidence>
<evidence type="ECO:0000256" key="5">
    <source>
        <dbReference type="ARBA" id="ARBA00023004"/>
    </source>
</evidence>
<evidence type="ECO:0008006" key="8">
    <source>
        <dbReference type="Google" id="ProtNLM"/>
    </source>
</evidence>
<evidence type="ECO:0000256" key="1">
    <source>
        <dbReference type="ARBA" id="ARBA00001970"/>
    </source>
</evidence>
<comment type="caution">
    <text evidence="6">The sequence shown here is derived from an EMBL/GenBank/DDBJ whole genome shotgun (WGS) entry which is preliminary data.</text>
</comment>
<dbReference type="RefSeq" id="WP_133222865.1">
    <property type="nucleotide sequence ID" value="NZ_NRSG01000220.1"/>
</dbReference>
<dbReference type="EMBL" id="NRSG01000220">
    <property type="protein sequence ID" value="MBK1660859.1"/>
    <property type="molecule type" value="Genomic_DNA"/>
</dbReference>
<keyword evidence="3" id="KW-0479">Metal-binding</keyword>
<dbReference type="Proteomes" id="UP000697995">
    <property type="component" value="Unassembled WGS sequence"/>
</dbReference>
<sequence>MNTLDLHDIQGNIHRPYGRYGFPYARYLAFHINAGECAAGRFFIEQIRPHVTTAERWASSDVTPEEQKRLNLRDKPPVAINIAFTWKGLAALELPTATLRLMPDEFVEGMPARKTILGDLPISPSNPGSDPSNWDEVWRNSAEKESEAVHVLVMLNAQADYANRGLPVAELQQWTDWLRALVRHDWLKDKVRLLKGHGRRPGGVVLPDDDYQDSNTVMAYGPDGETLFPQPTEPFGFMDGISDPFYAGQDGLPAGGGKIMPGPFDPSRSWSPLAAGEFLLGQPSEGQETPPASVPWEFTRNGTFMALRKLHQNTRTFDETMAMHAITYKEVGGFETLEDAAETLKAKMVGRWKNGIPLTAAPTLADAEYRLKPFLPALATADAVRKGQLPKEAMTDEVKRKLAEYNDLLVNFRYADDPDGVKCPFGAHLRRVNPRDMLDPDPDNQKAKQTTTQLTNRRRILRRGLPYGPVDPVEFEKSRQDDQAEHGVFIMALCSSLFRQFEFIQQQWIQYGLDLDSGNDACPITGRRDKDNRQANKFVVPVDGDCGRAPFIAANLPQFVETRGGEYFFIPSITALRMMAMGSVDPT</sequence>
<evidence type="ECO:0000313" key="6">
    <source>
        <dbReference type="EMBL" id="MBK1660859.1"/>
    </source>
</evidence>
<gene>
    <name evidence="6" type="ORF">CKO45_21810</name>
</gene>
<dbReference type="SUPFAM" id="SSF54909">
    <property type="entry name" value="Dimeric alpha+beta barrel"/>
    <property type="match status" value="1"/>
</dbReference>
<keyword evidence="5" id="KW-0408">Iron</keyword>
<name>A0ABS1D4S0_9PROT</name>
<reference evidence="6 7" key="1">
    <citation type="journal article" date="2020" name="Microorganisms">
        <title>Osmotic Adaptation and Compatible Solute Biosynthesis of Phototrophic Bacteria as Revealed from Genome Analyses.</title>
        <authorList>
            <person name="Imhoff J.F."/>
            <person name="Rahn T."/>
            <person name="Kunzel S."/>
            <person name="Keller A."/>
            <person name="Neulinger S.C."/>
        </authorList>
    </citation>
    <scope>NUCLEOTIDE SEQUENCE [LARGE SCALE GENOMIC DNA]</scope>
    <source>
        <strain evidence="6 7">DSM 15382</strain>
    </source>
</reference>
<evidence type="ECO:0000256" key="2">
    <source>
        <dbReference type="ARBA" id="ARBA00022559"/>
    </source>
</evidence>
<evidence type="ECO:0000256" key="4">
    <source>
        <dbReference type="ARBA" id="ARBA00023002"/>
    </source>
</evidence>
<accession>A0ABS1D4S0</accession>
<keyword evidence="2" id="KW-0575">Peroxidase</keyword>
<keyword evidence="4" id="KW-0560">Oxidoreductase</keyword>
<protein>
    <recommendedName>
        <fullName evidence="8">Peroxidase</fullName>
    </recommendedName>
</protein>
<dbReference type="PROSITE" id="PS51404">
    <property type="entry name" value="DYP_PEROXIDASE"/>
    <property type="match status" value="1"/>
</dbReference>
<evidence type="ECO:0000313" key="7">
    <source>
        <dbReference type="Proteomes" id="UP000697995"/>
    </source>
</evidence>